<dbReference type="Proteomes" id="UP000248961">
    <property type="component" value="Unassembled WGS sequence"/>
</dbReference>
<dbReference type="VEuPathDB" id="FungiDB:BO97DRAFT_306971"/>
<organism evidence="1 2">
    <name type="scientific">Aspergillus homomorphus (strain CBS 101889)</name>
    <dbReference type="NCBI Taxonomy" id="1450537"/>
    <lineage>
        <taxon>Eukaryota</taxon>
        <taxon>Fungi</taxon>
        <taxon>Dikarya</taxon>
        <taxon>Ascomycota</taxon>
        <taxon>Pezizomycotina</taxon>
        <taxon>Eurotiomycetes</taxon>
        <taxon>Eurotiomycetidae</taxon>
        <taxon>Eurotiales</taxon>
        <taxon>Aspergillaceae</taxon>
        <taxon>Aspergillus</taxon>
        <taxon>Aspergillus subgen. Circumdati</taxon>
    </lineage>
</organism>
<proteinExistence type="predicted"/>
<protein>
    <submittedName>
        <fullName evidence="1">Uncharacterized protein</fullName>
    </submittedName>
</protein>
<dbReference type="GeneID" id="37195459"/>
<feature type="non-terminal residue" evidence="1">
    <location>
        <position position="308"/>
    </location>
</feature>
<evidence type="ECO:0000313" key="2">
    <source>
        <dbReference type="Proteomes" id="UP000248961"/>
    </source>
</evidence>
<dbReference type="RefSeq" id="XP_025554415.1">
    <property type="nucleotide sequence ID" value="XM_025691170.1"/>
</dbReference>
<reference evidence="1 2" key="1">
    <citation type="submission" date="2018-02" db="EMBL/GenBank/DDBJ databases">
        <title>The genomes of Aspergillus section Nigri reveals drivers in fungal speciation.</title>
        <authorList>
            <consortium name="DOE Joint Genome Institute"/>
            <person name="Vesth T.C."/>
            <person name="Nybo J."/>
            <person name="Theobald S."/>
            <person name="Brandl J."/>
            <person name="Frisvad J.C."/>
            <person name="Nielsen K.F."/>
            <person name="Lyhne E.K."/>
            <person name="Kogle M.E."/>
            <person name="Kuo A."/>
            <person name="Riley R."/>
            <person name="Clum A."/>
            <person name="Nolan M."/>
            <person name="Lipzen A."/>
            <person name="Salamov A."/>
            <person name="Henrissat B."/>
            <person name="Wiebenga A."/>
            <person name="De vries R.P."/>
            <person name="Grigoriev I.V."/>
            <person name="Mortensen U.H."/>
            <person name="Andersen M.R."/>
            <person name="Baker S.E."/>
        </authorList>
    </citation>
    <scope>NUCLEOTIDE SEQUENCE [LARGE SCALE GENOMIC DNA]</scope>
    <source>
        <strain evidence="1 2">CBS 101889</strain>
    </source>
</reference>
<dbReference type="AlphaFoldDB" id="A0A395I4Y6"/>
<keyword evidence="2" id="KW-1185">Reference proteome</keyword>
<gene>
    <name evidence="1" type="ORF">BO97DRAFT_306971</name>
</gene>
<evidence type="ECO:0000313" key="1">
    <source>
        <dbReference type="EMBL" id="RAL15261.1"/>
    </source>
</evidence>
<accession>A0A395I4Y6</accession>
<dbReference type="OrthoDB" id="4156714at2759"/>
<dbReference type="STRING" id="1450537.A0A395I4Y6"/>
<dbReference type="EMBL" id="KZ824272">
    <property type="protein sequence ID" value="RAL15261.1"/>
    <property type="molecule type" value="Genomic_DNA"/>
</dbReference>
<feature type="non-terminal residue" evidence="1">
    <location>
        <position position="1"/>
    </location>
</feature>
<sequence>ENSRLESLIRGLQEAALKSLNKKGPMPMEDHTIRDQLDALQDQIRCWTRKYSVPALADLDQISEPSKTGILDSLEGFCATTYWSSLVESLATWKDRIPALLLQALIAKDILAPMFRDPFFVWDGFSERSDMSGAMKMKNLYDTMEQAVDKAEAHAWRSHMLRILSTDARPGMDRLSVEARNRENMLISMFLESEGFVHLLRPTNNVNEIDGRYKELEALYQNASDLALSLWKMGTDMNYVDQSDTPKFDISNTMMSAHRLHKLDENDHRLDGMNVLLCVQPAIVAYGSENEEPYDQPKVWARSVMLID</sequence>
<name>A0A395I4Y6_ASPHC</name>